<dbReference type="OrthoDB" id="9778870at2"/>
<dbReference type="Gene3D" id="3.40.50.300">
    <property type="entry name" value="P-loop containing nucleotide triphosphate hydrolases"/>
    <property type="match status" value="1"/>
</dbReference>
<gene>
    <name evidence="6" type="ORF">N869_02125</name>
</gene>
<reference evidence="6 7" key="1">
    <citation type="submission" date="2013-08" db="EMBL/GenBank/DDBJ databases">
        <title>Genome sequencing of Cellulomonas bogoriensis 69B4.</title>
        <authorList>
            <person name="Chen F."/>
            <person name="Li Y."/>
            <person name="Wang G."/>
        </authorList>
    </citation>
    <scope>NUCLEOTIDE SEQUENCE [LARGE SCALE GENOMIC DNA]</scope>
    <source>
        <strain evidence="6 7">69B4</strain>
    </source>
</reference>
<evidence type="ECO:0000256" key="1">
    <source>
        <dbReference type="ARBA" id="ARBA00005417"/>
    </source>
</evidence>
<organism evidence="6 7">
    <name type="scientific">Cellulomonas bogoriensis 69B4 = DSM 16987</name>
    <dbReference type="NCBI Taxonomy" id="1386082"/>
    <lineage>
        <taxon>Bacteria</taxon>
        <taxon>Bacillati</taxon>
        <taxon>Actinomycetota</taxon>
        <taxon>Actinomycetes</taxon>
        <taxon>Micrococcales</taxon>
        <taxon>Cellulomonadaceae</taxon>
        <taxon>Cellulomonas</taxon>
    </lineage>
</organism>
<dbReference type="RefSeq" id="WP_035060960.1">
    <property type="nucleotide sequence ID" value="NZ_AXCZ01000102.1"/>
</dbReference>
<dbReference type="CDD" id="cd03220">
    <property type="entry name" value="ABC_KpsT_Wzt"/>
    <property type="match status" value="1"/>
</dbReference>
<dbReference type="InterPro" id="IPR017871">
    <property type="entry name" value="ABC_transporter-like_CS"/>
</dbReference>
<dbReference type="EMBL" id="AXCZ01000102">
    <property type="protein sequence ID" value="KGM12020.1"/>
    <property type="molecule type" value="Genomic_DNA"/>
</dbReference>
<dbReference type="Pfam" id="PF00005">
    <property type="entry name" value="ABC_tran"/>
    <property type="match status" value="1"/>
</dbReference>
<evidence type="ECO:0000256" key="2">
    <source>
        <dbReference type="ARBA" id="ARBA00022448"/>
    </source>
</evidence>
<keyword evidence="2" id="KW-0813">Transport</keyword>
<dbReference type="GO" id="GO:0016887">
    <property type="term" value="F:ATP hydrolysis activity"/>
    <property type="evidence" value="ECO:0007669"/>
    <property type="project" value="InterPro"/>
</dbReference>
<name>A0A0A0BVL3_9CELL</name>
<dbReference type="AlphaFoldDB" id="A0A0A0BVL3"/>
<evidence type="ECO:0000256" key="3">
    <source>
        <dbReference type="ARBA" id="ARBA00022741"/>
    </source>
</evidence>
<dbReference type="SMART" id="SM00382">
    <property type="entry name" value="AAA"/>
    <property type="match status" value="1"/>
</dbReference>
<dbReference type="GO" id="GO:0016020">
    <property type="term" value="C:membrane"/>
    <property type="evidence" value="ECO:0007669"/>
    <property type="project" value="InterPro"/>
</dbReference>
<dbReference type="PROSITE" id="PS50893">
    <property type="entry name" value="ABC_TRANSPORTER_2"/>
    <property type="match status" value="1"/>
</dbReference>
<keyword evidence="7" id="KW-1185">Reference proteome</keyword>
<feature type="domain" description="ABC transporter" evidence="5">
    <location>
        <begin position="33"/>
        <end position="258"/>
    </location>
</feature>
<dbReference type="PROSITE" id="PS00211">
    <property type="entry name" value="ABC_TRANSPORTER_1"/>
    <property type="match status" value="1"/>
</dbReference>
<dbReference type="InterPro" id="IPR050683">
    <property type="entry name" value="Bact_Polysacc_Export_ATP-bd"/>
</dbReference>
<comment type="similarity">
    <text evidence="1">Belongs to the ABC transporter superfamily.</text>
</comment>
<protein>
    <submittedName>
        <fullName evidence="6">Teichoic acid ABC transporter ATP-binding protein</fullName>
    </submittedName>
</protein>
<proteinExistence type="inferred from homology"/>
<dbReference type="Proteomes" id="UP000054314">
    <property type="component" value="Unassembled WGS sequence"/>
</dbReference>
<keyword evidence="4 6" id="KW-0067">ATP-binding</keyword>
<accession>A0A0A0BVL3</accession>
<evidence type="ECO:0000259" key="5">
    <source>
        <dbReference type="PROSITE" id="PS50893"/>
    </source>
</evidence>
<dbReference type="InterPro" id="IPR003593">
    <property type="entry name" value="AAA+_ATPase"/>
</dbReference>
<dbReference type="InterPro" id="IPR015860">
    <property type="entry name" value="ABC_transpr_TagH-like"/>
</dbReference>
<evidence type="ECO:0000313" key="6">
    <source>
        <dbReference type="EMBL" id="KGM12020.1"/>
    </source>
</evidence>
<dbReference type="PANTHER" id="PTHR46743:SF2">
    <property type="entry name" value="TEICHOIC ACIDS EXPORT ATP-BINDING PROTEIN TAGH"/>
    <property type="match status" value="1"/>
</dbReference>
<dbReference type="InterPro" id="IPR003439">
    <property type="entry name" value="ABC_transporter-like_ATP-bd"/>
</dbReference>
<evidence type="ECO:0000313" key="7">
    <source>
        <dbReference type="Proteomes" id="UP000054314"/>
    </source>
</evidence>
<sequence length="264" mass="28334">MAASEPTVVAHDVRISYRTFGGARNALEAAPTSRWSRLVGRAGKHVGAVNEIEAVKGLSFIAREGESIGLVGRNGSGKSTVLRAVAGLIPISGGQLYSRSDVALLGVNAALMKSLSGERNIMLGGLARGLTRREVREKFDEIVEFSGVGDFVKLPMSSYSSGMSARLAFAIASARTPEILIIDEALATGDAEFRRRSAERIERIREEAGTVFMVSHSATTIRNTCTRAIWLEQGQVRADGPAKEVTAEYSAFIKALRAAKKKRP</sequence>
<dbReference type="InterPro" id="IPR027417">
    <property type="entry name" value="P-loop_NTPase"/>
</dbReference>
<comment type="caution">
    <text evidence="6">The sequence shown here is derived from an EMBL/GenBank/DDBJ whole genome shotgun (WGS) entry which is preliminary data.</text>
</comment>
<dbReference type="SUPFAM" id="SSF52540">
    <property type="entry name" value="P-loop containing nucleoside triphosphate hydrolases"/>
    <property type="match status" value="1"/>
</dbReference>
<dbReference type="GO" id="GO:0140359">
    <property type="term" value="F:ABC-type transporter activity"/>
    <property type="evidence" value="ECO:0007669"/>
    <property type="project" value="InterPro"/>
</dbReference>
<dbReference type="PANTHER" id="PTHR46743">
    <property type="entry name" value="TEICHOIC ACIDS EXPORT ATP-BINDING PROTEIN TAGH"/>
    <property type="match status" value="1"/>
</dbReference>
<evidence type="ECO:0000256" key="4">
    <source>
        <dbReference type="ARBA" id="ARBA00022840"/>
    </source>
</evidence>
<keyword evidence="3" id="KW-0547">Nucleotide-binding</keyword>
<dbReference type="GO" id="GO:0005524">
    <property type="term" value="F:ATP binding"/>
    <property type="evidence" value="ECO:0007669"/>
    <property type="project" value="UniProtKB-KW"/>
</dbReference>